<dbReference type="HOGENOM" id="CLU_056776_8_0_1"/>
<dbReference type="OMA" id="KCANAMG"/>
<evidence type="ECO:0000256" key="1">
    <source>
        <dbReference type="ARBA" id="ARBA00024472"/>
    </source>
</evidence>
<dbReference type="InterPro" id="IPR011146">
    <property type="entry name" value="HIT-like"/>
</dbReference>
<comment type="similarity">
    <text evidence="2">Belongs to the HINT family.</text>
</comment>
<dbReference type="InterPro" id="IPR036265">
    <property type="entry name" value="HIT-like_sf"/>
</dbReference>
<feature type="short sequence motif" description="Histidine triad motif" evidence="4 5">
    <location>
        <begin position="152"/>
        <end position="156"/>
    </location>
</feature>
<evidence type="ECO:0000256" key="4">
    <source>
        <dbReference type="PIRSR" id="PIRSR601310-3"/>
    </source>
</evidence>
<dbReference type="Gene3D" id="3.30.428.10">
    <property type="entry name" value="HIT-like"/>
    <property type="match status" value="1"/>
</dbReference>
<reference evidence="8" key="1">
    <citation type="submission" date="2003-08" db="EMBL/GenBank/DDBJ databases">
        <authorList>
            <person name="Birren B."/>
            <person name="Nusbaum C."/>
            <person name="Abebe A."/>
            <person name="Abouelleil A."/>
            <person name="Adekoya E."/>
            <person name="Ait-zahra M."/>
            <person name="Allen N."/>
            <person name="Allen T."/>
            <person name="An P."/>
            <person name="Anderson M."/>
            <person name="Anderson S."/>
            <person name="Arachchi H."/>
            <person name="Armbruster J."/>
            <person name="Bachantsang P."/>
            <person name="Baldwin J."/>
            <person name="Barry A."/>
            <person name="Bayul T."/>
            <person name="Blitshsteyn B."/>
            <person name="Bloom T."/>
            <person name="Blye J."/>
            <person name="Boguslavskiy L."/>
            <person name="Borowsky M."/>
            <person name="Boukhgalter B."/>
            <person name="Brunache A."/>
            <person name="Butler J."/>
            <person name="Calixte N."/>
            <person name="Calvo S."/>
            <person name="Camarata J."/>
            <person name="Campo K."/>
            <person name="Chang J."/>
            <person name="Cheshatsang Y."/>
            <person name="Citroen M."/>
            <person name="Collymore A."/>
            <person name="Considine T."/>
            <person name="Cook A."/>
            <person name="Cooke P."/>
            <person name="Corum B."/>
            <person name="Cuomo C."/>
            <person name="David R."/>
            <person name="Dawoe T."/>
            <person name="Degray S."/>
            <person name="Dodge S."/>
            <person name="Dooley K."/>
            <person name="Dorje P."/>
            <person name="Dorjee K."/>
            <person name="Dorris L."/>
            <person name="Duffey N."/>
            <person name="Dupes A."/>
            <person name="Elkins T."/>
            <person name="Engels R."/>
            <person name="Erickson J."/>
            <person name="Farina A."/>
            <person name="Faro S."/>
            <person name="Ferreira P."/>
            <person name="Fischer H."/>
            <person name="Fitzgerald M."/>
            <person name="Foley K."/>
            <person name="Gage D."/>
            <person name="Galagan J."/>
            <person name="Gearin G."/>
            <person name="Gnerre S."/>
            <person name="Gnirke A."/>
            <person name="Goyette A."/>
            <person name="Graham J."/>
            <person name="Grandbois E."/>
            <person name="Gyaltsen K."/>
            <person name="Hafez N."/>
            <person name="Hagopian D."/>
            <person name="Hagos B."/>
            <person name="Hall J."/>
            <person name="Hatcher B."/>
            <person name="Heller A."/>
            <person name="Higgins H."/>
            <person name="Honan T."/>
            <person name="Horn A."/>
            <person name="Houde N."/>
            <person name="Hughes L."/>
            <person name="Hulme W."/>
            <person name="Husby E."/>
            <person name="Iliev I."/>
            <person name="Jaffe D."/>
            <person name="Jones C."/>
            <person name="Kamal M."/>
            <person name="Kamat A."/>
            <person name="Kamvysselis M."/>
            <person name="Karlsson E."/>
            <person name="Kells C."/>
            <person name="Kieu A."/>
            <person name="Kisner P."/>
            <person name="Kodira C."/>
            <person name="Kulbokas E."/>
            <person name="Labutti K."/>
            <person name="Lama D."/>
            <person name="Landers T."/>
            <person name="Leger J."/>
            <person name="Levine S."/>
            <person name="Lewis D."/>
            <person name="Lewis T."/>
            <person name="Lindblad-toh K."/>
            <person name="Liu X."/>
            <person name="Lokyitsang T."/>
            <person name="Lokyitsang Y."/>
            <person name="Lucien O."/>
            <person name="Lui A."/>
            <person name="Ma L.J."/>
            <person name="Mabbitt R."/>
            <person name="Macdonald J."/>
            <person name="Maclean C."/>
            <person name="Major J."/>
            <person name="Manning J."/>
            <person name="Marabella R."/>
            <person name="Maru K."/>
            <person name="Matthews C."/>
            <person name="Mauceli E."/>
            <person name="Mccarthy M."/>
            <person name="Mcdonough S."/>
            <person name="Mcghee T."/>
            <person name="Meldrim J."/>
            <person name="Meneus L."/>
            <person name="Mesirov J."/>
            <person name="Mihalev A."/>
            <person name="Mihova T."/>
            <person name="Mikkelsen T."/>
            <person name="Mlenga V."/>
            <person name="Moru K."/>
            <person name="Mozes J."/>
            <person name="Mulrain L."/>
            <person name="Munson G."/>
            <person name="Naylor J."/>
            <person name="Newes C."/>
            <person name="Nguyen C."/>
            <person name="Nguyen N."/>
            <person name="Nguyen T."/>
            <person name="Nicol R."/>
            <person name="Nielsen C."/>
            <person name="Nizzari M."/>
            <person name="Norbu C."/>
            <person name="Norbu N."/>
            <person name="O'donnell P."/>
            <person name="Okoawo O."/>
            <person name="O'leary S."/>
            <person name="Omotosho B."/>
            <person name="O'neill K."/>
            <person name="Osman S."/>
            <person name="Parker S."/>
            <person name="Perrin D."/>
            <person name="Phunkhang P."/>
            <person name="Piqani B."/>
            <person name="Purcell S."/>
            <person name="Rachupka T."/>
            <person name="Ramasamy U."/>
            <person name="Rameau R."/>
            <person name="Ray V."/>
            <person name="Raymond C."/>
            <person name="Retta R."/>
            <person name="Richardson S."/>
            <person name="Rise C."/>
            <person name="Rodriguez J."/>
            <person name="Rogers J."/>
            <person name="Rogov P."/>
            <person name="Rutman M."/>
            <person name="Schupbach R."/>
            <person name="Seaman C."/>
            <person name="Settipalli S."/>
            <person name="Sharpe T."/>
            <person name="Sheridan J."/>
            <person name="Sherpa N."/>
            <person name="Shi J."/>
            <person name="Smirnov S."/>
            <person name="Smith C."/>
            <person name="Sougnez C."/>
            <person name="Spencer B."/>
            <person name="Stalker J."/>
            <person name="Stange-thomann N."/>
            <person name="Stavropoulos S."/>
            <person name="Stetson K."/>
            <person name="Stone C."/>
            <person name="Stone S."/>
            <person name="Stubbs M."/>
            <person name="Talamas J."/>
            <person name="Tchuinga P."/>
            <person name="Tenzing P."/>
            <person name="Tesfaye S."/>
            <person name="Theodore J."/>
            <person name="Thoulutsang Y."/>
            <person name="Topham K."/>
            <person name="Towey S."/>
            <person name="Tsamla T."/>
            <person name="Tsomo N."/>
            <person name="Vallee D."/>
            <person name="Vassiliev H."/>
            <person name="Venkataraman V."/>
            <person name="Vinson J."/>
            <person name="Vo A."/>
            <person name="Wade C."/>
            <person name="Wang S."/>
            <person name="Wangchuk T."/>
            <person name="Wangdi T."/>
            <person name="Whittaker C."/>
            <person name="Wilkinson J."/>
            <person name="Wu Y."/>
            <person name="Wyman D."/>
            <person name="Yadav S."/>
            <person name="Yang S."/>
            <person name="Yang X."/>
            <person name="Yeager S."/>
            <person name="Yee E."/>
            <person name="Young G."/>
            <person name="Zainoun J."/>
            <person name="Zembeck L."/>
            <person name="Zimmer A."/>
            <person name="Zody M."/>
            <person name="Lander E."/>
        </authorList>
    </citation>
    <scope>NUCLEOTIDE SEQUENCE [LARGE SCALE GENOMIC DNA]</scope>
</reference>
<dbReference type="eggNOG" id="KOG3275">
    <property type="taxonomic scope" value="Eukaryota"/>
</dbReference>
<evidence type="ECO:0000259" key="6">
    <source>
        <dbReference type="PROSITE" id="PS51084"/>
    </source>
</evidence>
<dbReference type="CDD" id="cd01276">
    <property type="entry name" value="PKCI_related"/>
    <property type="match status" value="1"/>
</dbReference>
<dbReference type="FunFam" id="3.30.428.10:FF:000005">
    <property type="entry name" value="Histidine triad nucleotide-binding protein 1"/>
    <property type="match status" value="1"/>
</dbReference>
<evidence type="ECO:0000313" key="7">
    <source>
        <dbReference type="Ensembl" id="ENSCSAVP00000011189.1"/>
    </source>
</evidence>
<dbReference type="InterPro" id="IPR019808">
    <property type="entry name" value="Histidine_triad_CS"/>
</dbReference>
<dbReference type="Pfam" id="PF01230">
    <property type="entry name" value="HIT"/>
    <property type="match status" value="1"/>
</dbReference>
<reference evidence="7" key="2">
    <citation type="submission" date="2025-08" db="UniProtKB">
        <authorList>
            <consortium name="Ensembl"/>
        </authorList>
    </citation>
    <scope>IDENTIFICATION</scope>
</reference>
<feature type="domain" description="HIT" evidence="6">
    <location>
        <begin position="60"/>
        <end position="168"/>
    </location>
</feature>
<evidence type="ECO:0000256" key="2">
    <source>
        <dbReference type="ARBA" id="ARBA00025764"/>
    </source>
</evidence>
<dbReference type="Proteomes" id="UP000007875">
    <property type="component" value="Unassembled WGS sequence"/>
</dbReference>
<protein>
    <recommendedName>
        <fullName evidence="6">HIT domain-containing protein</fullName>
    </recommendedName>
</protein>
<dbReference type="PROSITE" id="PS51084">
    <property type="entry name" value="HIT_2"/>
    <property type="match status" value="1"/>
</dbReference>
<dbReference type="InParanoid" id="H2Z0S7"/>
<accession>H2Z0S7</accession>
<organism evidence="7 8">
    <name type="scientific">Ciona savignyi</name>
    <name type="common">Pacific transparent sea squirt</name>
    <dbReference type="NCBI Taxonomy" id="51511"/>
    <lineage>
        <taxon>Eukaryota</taxon>
        <taxon>Metazoa</taxon>
        <taxon>Chordata</taxon>
        <taxon>Tunicata</taxon>
        <taxon>Ascidiacea</taxon>
        <taxon>Phlebobranchia</taxon>
        <taxon>Cionidae</taxon>
        <taxon>Ciona</taxon>
    </lineage>
</organism>
<dbReference type="PRINTS" id="PR00332">
    <property type="entry name" value="HISTRIAD"/>
</dbReference>
<dbReference type="PROSITE" id="PS00892">
    <property type="entry name" value="HIT_1"/>
    <property type="match status" value="1"/>
</dbReference>
<dbReference type="PANTHER" id="PTHR23089">
    <property type="entry name" value="HISTIDINE TRIAD HIT PROTEIN"/>
    <property type="match status" value="1"/>
</dbReference>
<dbReference type="InterPro" id="IPR001310">
    <property type="entry name" value="Histidine_triad_HIT"/>
</dbReference>
<evidence type="ECO:0000313" key="8">
    <source>
        <dbReference type="Proteomes" id="UP000007875"/>
    </source>
</evidence>
<dbReference type="STRING" id="51511.ENSCSAVP00000011189"/>
<dbReference type="AlphaFoldDB" id="H2Z0S7"/>
<dbReference type="Ensembl" id="ENSCSAVT00000011320.1">
    <property type="protein sequence ID" value="ENSCSAVP00000011189.1"/>
    <property type="gene ID" value="ENSCSAVG00000006544.1"/>
</dbReference>
<evidence type="ECO:0000256" key="3">
    <source>
        <dbReference type="PIRSR" id="PIRSR601310-1"/>
    </source>
</evidence>
<feature type="active site" description="Tele-AMP-histidine intermediate" evidence="3">
    <location>
        <position position="154"/>
    </location>
</feature>
<reference evidence="7" key="3">
    <citation type="submission" date="2025-09" db="UniProtKB">
        <authorList>
            <consortium name="Ensembl"/>
        </authorList>
    </citation>
    <scope>IDENTIFICATION</scope>
</reference>
<dbReference type="FunCoup" id="H2Z0S7">
    <property type="interactions" value="127"/>
</dbReference>
<name>H2Z0S7_CIOSA</name>
<proteinExistence type="inferred from homology"/>
<keyword evidence="8" id="KW-1185">Reference proteome</keyword>
<comment type="catalytic activity">
    <reaction evidence="1">
        <text>adenosine 5'-phosphoramidate + H2O = NH4(+) + AMP</text>
        <dbReference type="Rhea" id="RHEA:67916"/>
        <dbReference type="ChEBI" id="CHEBI:15377"/>
        <dbReference type="ChEBI" id="CHEBI:28938"/>
        <dbReference type="ChEBI" id="CHEBI:57890"/>
        <dbReference type="ChEBI" id="CHEBI:456215"/>
    </reaction>
</comment>
<dbReference type="GeneTree" id="ENSGT00940000157905"/>
<dbReference type="GO" id="GO:0003824">
    <property type="term" value="F:catalytic activity"/>
    <property type="evidence" value="ECO:0007669"/>
    <property type="project" value="InterPro"/>
</dbReference>
<evidence type="ECO:0000256" key="5">
    <source>
        <dbReference type="PROSITE-ProRule" id="PRU00464"/>
    </source>
</evidence>
<sequence length="168" mass="18664">MLSRYYCTVTSKVNISRALLQQLSSLRRPHVQTLIARELTNEVDLAKLAAQKYGPSEPTIFSKIIDKSIPAKIVFEDDQCLAFHDVSPQAPVHVLVIPKLPIPQLSKATDDDKPLLGHLLTTAKKVAETLKLEEGYRIVINDGVNGAQSVYHLHIHILGGRQMNWPPG</sequence>
<dbReference type="SUPFAM" id="SSF54197">
    <property type="entry name" value="HIT-like"/>
    <property type="match status" value="1"/>
</dbReference>